<feature type="transmembrane region" description="Helical" evidence="5">
    <location>
        <begin position="222"/>
        <end position="243"/>
    </location>
</feature>
<keyword evidence="3 5" id="KW-1133">Transmembrane helix</keyword>
<comment type="subcellular location">
    <subcellularLocation>
        <location evidence="1">Membrane</location>
        <topology evidence="1">Multi-pass membrane protein</topology>
    </subcellularLocation>
</comment>
<evidence type="ECO:0000256" key="2">
    <source>
        <dbReference type="ARBA" id="ARBA00022692"/>
    </source>
</evidence>
<dbReference type="EMBL" id="JAGTJR010000072">
    <property type="protein sequence ID" value="KAH7017929.1"/>
    <property type="molecule type" value="Genomic_DNA"/>
</dbReference>
<organism evidence="6 7">
    <name type="scientific">Macrophomina phaseolina</name>
    <dbReference type="NCBI Taxonomy" id="35725"/>
    <lineage>
        <taxon>Eukaryota</taxon>
        <taxon>Fungi</taxon>
        <taxon>Dikarya</taxon>
        <taxon>Ascomycota</taxon>
        <taxon>Pezizomycotina</taxon>
        <taxon>Dothideomycetes</taxon>
        <taxon>Dothideomycetes incertae sedis</taxon>
        <taxon>Botryosphaeriales</taxon>
        <taxon>Botryosphaeriaceae</taxon>
        <taxon>Macrophomina</taxon>
    </lineage>
</organism>
<feature type="transmembrane region" description="Helical" evidence="5">
    <location>
        <begin position="192"/>
        <end position="213"/>
    </location>
</feature>
<dbReference type="Pfam" id="PF03006">
    <property type="entry name" value="HlyIII"/>
    <property type="match status" value="1"/>
</dbReference>
<feature type="transmembrane region" description="Helical" evidence="5">
    <location>
        <begin position="64"/>
        <end position="84"/>
    </location>
</feature>
<reference evidence="6 7" key="1">
    <citation type="journal article" date="2021" name="Nat. Commun.">
        <title>Genetic determinants of endophytism in the Arabidopsis root mycobiome.</title>
        <authorList>
            <person name="Mesny F."/>
            <person name="Miyauchi S."/>
            <person name="Thiergart T."/>
            <person name="Pickel B."/>
            <person name="Atanasova L."/>
            <person name="Karlsson M."/>
            <person name="Huettel B."/>
            <person name="Barry K.W."/>
            <person name="Haridas S."/>
            <person name="Chen C."/>
            <person name="Bauer D."/>
            <person name="Andreopoulos W."/>
            <person name="Pangilinan J."/>
            <person name="LaButti K."/>
            <person name="Riley R."/>
            <person name="Lipzen A."/>
            <person name="Clum A."/>
            <person name="Drula E."/>
            <person name="Henrissat B."/>
            <person name="Kohler A."/>
            <person name="Grigoriev I.V."/>
            <person name="Martin F.M."/>
            <person name="Hacquard S."/>
        </authorList>
    </citation>
    <scope>NUCLEOTIDE SEQUENCE [LARGE SCALE GENOMIC DNA]</scope>
    <source>
        <strain evidence="6 7">MPI-SDFR-AT-0080</strain>
    </source>
</reference>
<accession>A0ABQ8FRK5</accession>
<dbReference type="Proteomes" id="UP000774617">
    <property type="component" value="Unassembled WGS sequence"/>
</dbReference>
<evidence type="ECO:0000256" key="1">
    <source>
        <dbReference type="ARBA" id="ARBA00004141"/>
    </source>
</evidence>
<dbReference type="InterPro" id="IPR004254">
    <property type="entry name" value="AdipoR/HlyIII-related"/>
</dbReference>
<feature type="transmembrane region" description="Helical" evidence="5">
    <location>
        <begin position="160"/>
        <end position="180"/>
    </location>
</feature>
<dbReference type="PANTHER" id="PTHR20855">
    <property type="entry name" value="ADIPOR/PROGESTIN RECEPTOR-RELATED"/>
    <property type="match status" value="1"/>
</dbReference>
<feature type="transmembrane region" description="Helical" evidence="5">
    <location>
        <begin position="263"/>
        <end position="284"/>
    </location>
</feature>
<dbReference type="PANTHER" id="PTHR20855:SF130">
    <property type="entry name" value="HAEMOLYSIN-III FAMILY PROTEIN"/>
    <property type="match status" value="1"/>
</dbReference>
<evidence type="ECO:0000256" key="3">
    <source>
        <dbReference type="ARBA" id="ARBA00022989"/>
    </source>
</evidence>
<name>A0ABQ8FRK5_9PEZI</name>
<evidence type="ECO:0000313" key="7">
    <source>
        <dbReference type="Proteomes" id="UP000774617"/>
    </source>
</evidence>
<gene>
    <name evidence="6" type="ORF">B0J12DRAFT_611106</name>
</gene>
<protein>
    <submittedName>
        <fullName evidence="6">Hemolysin-III channel protein-like protein Izh2</fullName>
    </submittedName>
</protein>
<evidence type="ECO:0000256" key="4">
    <source>
        <dbReference type="ARBA" id="ARBA00023136"/>
    </source>
</evidence>
<keyword evidence="7" id="KW-1185">Reference proteome</keyword>
<evidence type="ECO:0000256" key="5">
    <source>
        <dbReference type="SAM" id="Phobius"/>
    </source>
</evidence>
<keyword evidence="4 5" id="KW-0472">Membrane</keyword>
<keyword evidence="2 5" id="KW-0812">Transmembrane</keyword>
<comment type="caution">
    <text evidence="6">The sequence shown here is derived from an EMBL/GenBank/DDBJ whole genome shotgun (WGS) entry which is preliminary data.</text>
</comment>
<sequence>MAKATARRPPQRPPAAGPLLLDRSRLPHWMRSDAYILSAYRIPQNSFRACCRSLFYLHNETVNIWSHLSVGTVFLALAARLALLPAAATVRAEDRLALLTYLLGAASCCMLSASYHCINCHSERVSAYCLKLDYLGIVFNITSTSLSSTHFGLHDQDTALASLYAKLLLGCGLATFWVTLDPTFDGSTAAKFRSAVFIALCACGFAPIAHAALSPRLSLSGFAIECILGSSAFYLIGTALYVSHFPESRWPGRFDIFGASHQIFHVCVNVAQGIHLLGLSKLLLQRL</sequence>
<feature type="transmembrane region" description="Helical" evidence="5">
    <location>
        <begin position="96"/>
        <end position="114"/>
    </location>
</feature>
<evidence type="ECO:0000313" key="6">
    <source>
        <dbReference type="EMBL" id="KAH7017929.1"/>
    </source>
</evidence>
<proteinExistence type="predicted"/>